<sequence length="699" mass="76336">MNAASKYTWVGEDEEDEIDLDDDEMVIDQQQQNPNAPTSTTTTTTNTRFAPQQEQKKAGGFFSNLFGSSNSNNNNSTQSFSAPPPPQQRQRVVQKTKVKKSNTNVLVTKVGILESETTIATGDPIFCKKCKVCFSNINKFDMIQLNDGTQAKNVPTSGGLQQGEGEAKKWICEFCSEVNEINIFPEEIPQSNIVDYILESIPVDPNNNNLNVEEKPKKKSFDESPVVFCIDTSGSMVLTSLINDTSKINPKYFNKTDPEFKKYGDTSNSHNSPKYISRLDCVKMGIDSQLDDFYKEVPNKKVGIVTFSSTVTVIGDGLGLPAAIPSDAINSLSKLIEHGTSHSIENPISKSKYSLDQIVEKLKGAGSTALGPAAAVCVGMGAASPGSKIVLCTDGEANLGLGSVEDRDPKASMDFYTQLAELARNNGTTISVLAIKGTNTKLEFIGKLANITGGEIDIVDPLNLSDDFKSALALPTIATNVSLKLFLHSGLYVTNNGEKCDNSSVENVIGNANKETTVAFEYGVKSRNLIDKDLKSIPFQLQLYYTTLDGKKCVRIITQTQEITTDKNLAEQHADIDVLGINLVQQSSKIASKGDYSNSRAKNVTNANYLDHVMNTKITSNNPVATESMDEQISSTAIWKKQAQKLETHLASSIKKEKSEKQQQEGADLYSYRQSSRSDTTANVLYNMSSMSKTKAKKF</sequence>
<feature type="compositionally biased region" description="Basic and acidic residues" evidence="1">
    <location>
        <begin position="654"/>
        <end position="663"/>
    </location>
</feature>
<evidence type="ECO:0000256" key="1">
    <source>
        <dbReference type="SAM" id="MobiDB-lite"/>
    </source>
</evidence>
<feature type="region of interest" description="Disordered" evidence="1">
    <location>
        <begin position="25"/>
        <end position="90"/>
    </location>
</feature>
<comment type="caution">
    <text evidence="2">The sequence shown here is derived from an EMBL/GenBank/DDBJ whole genome shotgun (WGS) entry which is preliminary data.</text>
</comment>
<dbReference type="PANTHER" id="PTHR13803:SF36">
    <property type="entry name" value="TYPE A VON WILLEBRAND FACTOR DOMAIN-CONTAINING PROTEIN"/>
    <property type="match status" value="1"/>
</dbReference>
<reference evidence="2" key="1">
    <citation type="submission" date="2020-01" db="EMBL/GenBank/DDBJ databases">
        <title>Development of genomics and gene disruption for Polysphondylium violaceum indicates a role for the polyketide synthase stlB in stalk morphogenesis.</title>
        <authorList>
            <person name="Narita B."/>
            <person name="Kawabe Y."/>
            <person name="Kin K."/>
            <person name="Saito T."/>
            <person name="Gibbs R."/>
            <person name="Kuspa A."/>
            <person name="Muzny D."/>
            <person name="Queller D."/>
            <person name="Richards S."/>
            <person name="Strassman J."/>
            <person name="Sucgang R."/>
            <person name="Worley K."/>
            <person name="Schaap P."/>
        </authorList>
    </citation>
    <scope>NUCLEOTIDE SEQUENCE</scope>
    <source>
        <strain evidence="2">QSvi11</strain>
    </source>
</reference>
<feature type="compositionally biased region" description="Low complexity" evidence="1">
    <location>
        <begin position="29"/>
        <end position="81"/>
    </location>
</feature>
<proteinExistence type="predicted"/>
<keyword evidence="3" id="KW-1185">Reference proteome</keyword>
<dbReference type="GO" id="GO:0070971">
    <property type="term" value="C:endoplasmic reticulum exit site"/>
    <property type="evidence" value="ECO:0007669"/>
    <property type="project" value="TreeGrafter"/>
</dbReference>
<gene>
    <name evidence="2" type="ORF">CYY_006178</name>
</gene>
<organism evidence="2 3">
    <name type="scientific">Polysphondylium violaceum</name>
    <dbReference type="NCBI Taxonomy" id="133409"/>
    <lineage>
        <taxon>Eukaryota</taxon>
        <taxon>Amoebozoa</taxon>
        <taxon>Evosea</taxon>
        <taxon>Eumycetozoa</taxon>
        <taxon>Dictyostelia</taxon>
        <taxon>Dictyosteliales</taxon>
        <taxon>Dictyosteliaceae</taxon>
        <taxon>Polysphondylium</taxon>
    </lineage>
</organism>
<dbReference type="InterPro" id="IPR036465">
    <property type="entry name" value="vWFA_dom_sf"/>
</dbReference>
<dbReference type="OrthoDB" id="1724672at2759"/>
<name>A0A8J4URP0_9MYCE</name>
<dbReference type="Gene3D" id="3.40.50.410">
    <property type="entry name" value="von Willebrand factor, type A domain"/>
    <property type="match status" value="1"/>
</dbReference>
<evidence type="ECO:0000313" key="3">
    <source>
        <dbReference type="Proteomes" id="UP000695562"/>
    </source>
</evidence>
<dbReference type="Proteomes" id="UP000695562">
    <property type="component" value="Unassembled WGS sequence"/>
</dbReference>
<dbReference type="InterPro" id="IPR050550">
    <property type="entry name" value="SEC23_SEC24_subfamily"/>
</dbReference>
<dbReference type="SUPFAM" id="SSF81995">
    <property type="entry name" value="beta-sandwich domain of Sec23/24"/>
    <property type="match status" value="1"/>
</dbReference>
<evidence type="ECO:0008006" key="4">
    <source>
        <dbReference type="Google" id="ProtNLM"/>
    </source>
</evidence>
<dbReference type="GO" id="GO:0090110">
    <property type="term" value="P:COPII-coated vesicle cargo loading"/>
    <property type="evidence" value="ECO:0007669"/>
    <property type="project" value="TreeGrafter"/>
</dbReference>
<protein>
    <recommendedName>
        <fullName evidence="4">Type A von Willebrand factor domain-containing protein</fullName>
    </recommendedName>
</protein>
<accession>A0A8J4URP0</accession>
<dbReference type="SUPFAM" id="SSF53300">
    <property type="entry name" value="vWA-like"/>
    <property type="match status" value="1"/>
</dbReference>
<dbReference type="EMBL" id="AJWJ01000273">
    <property type="protein sequence ID" value="KAF2072511.1"/>
    <property type="molecule type" value="Genomic_DNA"/>
</dbReference>
<dbReference type="PANTHER" id="PTHR13803">
    <property type="entry name" value="SEC24-RELATED PROTEIN"/>
    <property type="match status" value="1"/>
</dbReference>
<dbReference type="GO" id="GO:0008270">
    <property type="term" value="F:zinc ion binding"/>
    <property type="evidence" value="ECO:0007669"/>
    <property type="project" value="TreeGrafter"/>
</dbReference>
<evidence type="ECO:0000313" key="2">
    <source>
        <dbReference type="EMBL" id="KAF2072511.1"/>
    </source>
</evidence>
<dbReference type="GO" id="GO:0000149">
    <property type="term" value="F:SNARE binding"/>
    <property type="evidence" value="ECO:0007669"/>
    <property type="project" value="TreeGrafter"/>
</dbReference>
<dbReference type="GO" id="GO:0030127">
    <property type="term" value="C:COPII vesicle coat"/>
    <property type="evidence" value="ECO:0007669"/>
    <property type="project" value="TreeGrafter"/>
</dbReference>
<feature type="region of interest" description="Disordered" evidence="1">
    <location>
        <begin position="654"/>
        <end position="677"/>
    </location>
</feature>
<dbReference type="AlphaFoldDB" id="A0A8J4URP0"/>